<sequence>MTNKVTVHRNIFDEANKYLLSFDPIDENMLDKHINSWKECKNQSVQDLLLGMLESVSNKRNMQSTIGPIEELRPFLEDFSPPQIIEKYDNDWEKLFTTIKNNYEPHGRMTIDNPRSYWVIFCKSVFSASHFLSRFSNLKEFDNFVSQFYLNEYTRVALPLLLKEEVFGLGFALACDFLKENGYPKFVKPDVHIKAIFHGIGISKSNSDYDVFKDVIRFSEDINELPYCVDKLFWLVGSGNFYLDDVKINTNRDEFIERIKQGFRDDL</sequence>
<evidence type="ECO:0000313" key="2">
    <source>
        <dbReference type="Proteomes" id="UP000612009"/>
    </source>
</evidence>
<name>A0A811TAV5_9EURY</name>
<reference evidence="1" key="1">
    <citation type="submission" date="2020-10" db="EMBL/GenBank/DDBJ databases">
        <authorList>
            <person name="Hahn C.J."/>
            <person name="Laso-Perez R."/>
            <person name="Vulcano F."/>
            <person name="Vaziourakis K.-M."/>
            <person name="Stokke R."/>
            <person name="Steen I.H."/>
            <person name="Teske A."/>
            <person name="Boetius A."/>
            <person name="Liebeke M."/>
            <person name="Amann R."/>
            <person name="Knittel K."/>
        </authorList>
    </citation>
    <scope>NUCLEOTIDE SEQUENCE</scope>
    <source>
        <strain evidence="1">Gfbio:e3339647-f889-4370-9287-4fb5cb688e4c:AG392J18_GoMArc1</strain>
    </source>
</reference>
<comment type="caution">
    <text evidence="1">The sequence shown here is derived from an EMBL/GenBank/DDBJ whole genome shotgun (WGS) entry which is preliminary data.</text>
</comment>
<dbReference type="EMBL" id="CAJHIR010000006">
    <property type="protein sequence ID" value="CAD6491687.1"/>
    <property type="molecule type" value="Genomic_DNA"/>
</dbReference>
<dbReference type="AlphaFoldDB" id="A0A811TAV5"/>
<accession>A0A811TAV5</accession>
<proteinExistence type="predicted"/>
<gene>
    <name evidence="1" type="ORF">LAKADJCE_00151</name>
</gene>
<dbReference type="Proteomes" id="UP000612009">
    <property type="component" value="Unassembled WGS sequence"/>
</dbReference>
<protein>
    <submittedName>
        <fullName evidence="1">Uncharacterized protein</fullName>
    </submittedName>
</protein>
<organism evidence="1 2">
    <name type="scientific">Candidatus Argoarchaeum ethanivorans</name>
    <dbReference type="NCBI Taxonomy" id="2608793"/>
    <lineage>
        <taxon>Archaea</taxon>
        <taxon>Methanobacteriati</taxon>
        <taxon>Methanobacteriota</taxon>
        <taxon>Stenosarchaea group</taxon>
        <taxon>Methanomicrobia</taxon>
        <taxon>Methanosarcinales</taxon>
        <taxon>Methanosarcinales incertae sedis</taxon>
        <taxon>GOM Arc I cluster</taxon>
        <taxon>Candidatus Argoarchaeum</taxon>
    </lineage>
</organism>
<evidence type="ECO:0000313" key="1">
    <source>
        <dbReference type="EMBL" id="CAD6491687.1"/>
    </source>
</evidence>